<evidence type="ECO:0000259" key="1">
    <source>
        <dbReference type="Pfam" id="PF13843"/>
    </source>
</evidence>
<dbReference type="Pfam" id="PF13843">
    <property type="entry name" value="DDE_Tnp_1_7"/>
    <property type="match status" value="1"/>
</dbReference>
<dbReference type="InterPro" id="IPR029526">
    <property type="entry name" value="PGBD"/>
</dbReference>
<dbReference type="PANTHER" id="PTHR46599">
    <property type="entry name" value="PIGGYBAC TRANSPOSABLE ELEMENT-DERIVED PROTEIN 4"/>
    <property type="match status" value="1"/>
</dbReference>
<dbReference type="EMBL" id="AFQF01002010">
    <property type="protein sequence ID" value="EGU82897.1"/>
    <property type="molecule type" value="Genomic_DNA"/>
</dbReference>
<accession>F9FJL2</accession>
<dbReference type="PANTHER" id="PTHR46599:SF3">
    <property type="entry name" value="PIGGYBAC TRANSPOSABLE ELEMENT-DERIVED PROTEIN 4"/>
    <property type="match status" value="1"/>
</dbReference>
<name>F9FJL2_FUSOF</name>
<evidence type="ECO:0000313" key="2">
    <source>
        <dbReference type="EMBL" id="EGU82897.1"/>
    </source>
</evidence>
<protein>
    <recommendedName>
        <fullName evidence="1">PiggyBac transposable element-derived protein domain-containing protein</fullName>
    </recommendedName>
</protein>
<dbReference type="STRING" id="660025.F9FJL2"/>
<comment type="caution">
    <text evidence="2">The sequence shown here is derived from an EMBL/GenBank/DDBJ whole genome shotgun (WGS) entry which is preliminary data.</text>
</comment>
<sequence length="543" mass="62992">HKEKSIRSYWESPNPGAQRAEHSFVKFISYDNFQLIHRHLRPFDHTQVDETAPLPRVFQGVEEWSEHIQAVSMQLFRPGSHLAIDECIIRYTGRSDVTTTIKSKPDPVGFKIWVIAQLGFFIHWLWHIKDAEHGAVRIEISAQILSSQPSQARRRKRRMVSDKAAEEIHDIEYNNEAVNSTQAVVVGLTKTPKSTYHVFVDNLFSSPPLFRNLRKQGYGATGTARMNSGISKELVKDKNDDGRVKKMYEFNAVKAIPTLDNQVNQIAWKDNKLVLFLSTVFTGADDERVVRQRKKPPSKKSEAKPIRRFFGDEAVKMINIPTVAAAYNDEMNHVDRGDQLRSYYKYDHALRRGPWQALAWTFLLGVALVNSYVVQLHGQPEWKRYTNHRKWRECIYNELFNAYGYDSQARQLYRAGDERDLQDAELQRKHVDREINFVDRHVKSDCLACQGCRQGQLRTKAPEWSPLTEVSGNEEKKRKRPKARKRLDWAIRYEGINKDEYFTRMLILEHVLKQSPESGEVVEQAVKETAILVPLKVRLHASE</sequence>
<proteinExistence type="predicted"/>
<gene>
    <name evidence="2" type="ORF">FOXB_06591</name>
</gene>
<feature type="non-terminal residue" evidence="2">
    <location>
        <position position="1"/>
    </location>
</feature>
<organism evidence="2">
    <name type="scientific">Fusarium oxysporum (strain Fo5176)</name>
    <name type="common">Fusarium vascular wilt</name>
    <dbReference type="NCBI Taxonomy" id="660025"/>
    <lineage>
        <taxon>Eukaryota</taxon>
        <taxon>Fungi</taxon>
        <taxon>Dikarya</taxon>
        <taxon>Ascomycota</taxon>
        <taxon>Pezizomycotina</taxon>
        <taxon>Sordariomycetes</taxon>
        <taxon>Hypocreomycetidae</taxon>
        <taxon>Hypocreales</taxon>
        <taxon>Nectriaceae</taxon>
        <taxon>Fusarium</taxon>
        <taxon>Fusarium oxysporum species complex</taxon>
    </lineage>
</organism>
<feature type="domain" description="PiggyBac transposable element-derived protein" evidence="1">
    <location>
        <begin position="4"/>
        <end position="372"/>
    </location>
</feature>
<dbReference type="AlphaFoldDB" id="F9FJL2"/>
<reference evidence="2" key="1">
    <citation type="journal article" date="2012" name="Mol. Plant Microbe Interact.">
        <title>A highly conserved effector in Fusarium oxysporum is required for full virulence on Arabidopsis.</title>
        <authorList>
            <person name="Thatcher L.F."/>
            <person name="Gardiner D.M."/>
            <person name="Kazan K."/>
            <person name="Manners J."/>
        </authorList>
    </citation>
    <scope>NUCLEOTIDE SEQUENCE [LARGE SCALE GENOMIC DNA]</scope>
    <source>
        <strain evidence="2">Fo5176</strain>
    </source>
</reference>
<dbReference type="OrthoDB" id="5096864at2759"/>